<evidence type="ECO:0000313" key="1">
    <source>
        <dbReference type="EMBL" id="OHA57838.1"/>
    </source>
</evidence>
<sequence length="66" mass="7632">MTEETGDPQLRDQNIEQWELSQTDFNRWVAGVQLGRNPSPLEAFIHFAKNGAERYRQEHSQACNSV</sequence>
<dbReference type="EMBL" id="MHTG01000005">
    <property type="protein sequence ID" value="OHA57838.1"/>
    <property type="molecule type" value="Genomic_DNA"/>
</dbReference>
<organism evidence="1 2">
    <name type="scientific">Candidatus Vogelbacteria bacterium GWA1_51_14</name>
    <dbReference type="NCBI Taxonomy" id="1802435"/>
    <lineage>
        <taxon>Bacteria</taxon>
        <taxon>Candidatus Vogeliibacteriota</taxon>
    </lineage>
</organism>
<dbReference type="AlphaFoldDB" id="A0A1G2QBH0"/>
<accession>A0A1G2QBH0</accession>
<reference evidence="1 2" key="1">
    <citation type="journal article" date="2016" name="Nat. Commun.">
        <title>Thousands of microbial genomes shed light on interconnected biogeochemical processes in an aquifer system.</title>
        <authorList>
            <person name="Anantharaman K."/>
            <person name="Brown C.T."/>
            <person name="Hug L.A."/>
            <person name="Sharon I."/>
            <person name="Castelle C.J."/>
            <person name="Probst A.J."/>
            <person name="Thomas B.C."/>
            <person name="Singh A."/>
            <person name="Wilkins M.J."/>
            <person name="Karaoz U."/>
            <person name="Brodie E.L."/>
            <person name="Williams K.H."/>
            <person name="Hubbard S.S."/>
            <person name="Banfield J.F."/>
        </authorList>
    </citation>
    <scope>NUCLEOTIDE SEQUENCE [LARGE SCALE GENOMIC DNA]</scope>
</reference>
<comment type="caution">
    <text evidence="1">The sequence shown here is derived from an EMBL/GenBank/DDBJ whole genome shotgun (WGS) entry which is preliminary data.</text>
</comment>
<protein>
    <submittedName>
        <fullName evidence="1">Uncharacterized protein</fullName>
    </submittedName>
</protein>
<evidence type="ECO:0000313" key="2">
    <source>
        <dbReference type="Proteomes" id="UP000176494"/>
    </source>
</evidence>
<dbReference type="Proteomes" id="UP000176494">
    <property type="component" value="Unassembled WGS sequence"/>
</dbReference>
<proteinExistence type="predicted"/>
<gene>
    <name evidence="1" type="ORF">A2114_01065</name>
</gene>
<name>A0A1G2QBH0_9BACT</name>